<dbReference type="Proteomes" id="UP000265845">
    <property type="component" value="Unassembled WGS sequence"/>
</dbReference>
<evidence type="ECO:0000259" key="8">
    <source>
        <dbReference type="Pfam" id="PF07568"/>
    </source>
</evidence>
<evidence type="ECO:0000256" key="3">
    <source>
        <dbReference type="ARBA" id="ARBA00022553"/>
    </source>
</evidence>
<dbReference type="OrthoDB" id="7979512at2"/>
<dbReference type="EMBL" id="QWGA01000008">
    <property type="protein sequence ID" value="RIJ27508.1"/>
    <property type="molecule type" value="Genomic_DNA"/>
</dbReference>
<evidence type="ECO:0000256" key="4">
    <source>
        <dbReference type="ARBA" id="ARBA00022679"/>
    </source>
</evidence>
<evidence type="ECO:0000256" key="6">
    <source>
        <dbReference type="ARBA" id="ARBA00022777"/>
    </source>
</evidence>
<dbReference type="PANTHER" id="PTHR41523">
    <property type="entry name" value="TWO-COMPONENT SYSTEM SENSOR PROTEIN"/>
    <property type="match status" value="1"/>
</dbReference>
<gene>
    <name evidence="9" type="ORF">D1222_14015</name>
</gene>
<protein>
    <recommendedName>
        <fullName evidence="2">histidine kinase</fullName>
        <ecNumber evidence="2">2.7.13.3</ecNumber>
    </recommendedName>
</protein>
<evidence type="ECO:0000313" key="10">
    <source>
        <dbReference type="Proteomes" id="UP000265845"/>
    </source>
</evidence>
<evidence type="ECO:0000256" key="1">
    <source>
        <dbReference type="ARBA" id="ARBA00000085"/>
    </source>
</evidence>
<feature type="domain" description="Signal transduction histidine kinase subgroup 2 dimerisation and phosphoacceptor" evidence="8">
    <location>
        <begin position="157"/>
        <end position="228"/>
    </location>
</feature>
<keyword evidence="6 9" id="KW-0418">Kinase</keyword>
<accession>A0A399R7Z2</accession>
<sequence length="344" mass="37896">MAADPSPFAQWTDIFDVSREALMLVGDDGSVHASNHAMRRLIEQARPGQQLDALLVGDERARSALTADLRKSADPRPFSLIFKDGSPSGLRLRGVGKRLRRGGASVYFMLRFDVDDTDRFAALSLQVADLDREVRARREAQQSAEAALEINRLLTKELHHRVNNNLQLQISLLRRASRLTQNPEVKLFVGHAIGRLRAMSAGLDLTYQSGETGVEVADLIQKLAGQAAETLSPDLEIELSLSVGFAVSVPQVTPLALIIHETMTRLYANKDGSDQRRILLQAGEDEEGPWLDLVDDGNWADVAIYGESAEADRLVDTLARQAGVTVIRSDEGGRRLRLRFVTLA</sequence>
<dbReference type="GO" id="GO:0004673">
    <property type="term" value="F:protein histidine kinase activity"/>
    <property type="evidence" value="ECO:0007669"/>
    <property type="project" value="UniProtKB-EC"/>
</dbReference>
<organism evidence="9 10">
    <name type="scientific">Henriciella algicola</name>
    <dbReference type="NCBI Taxonomy" id="1608422"/>
    <lineage>
        <taxon>Bacteria</taxon>
        <taxon>Pseudomonadati</taxon>
        <taxon>Pseudomonadota</taxon>
        <taxon>Alphaproteobacteria</taxon>
        <taxon>Hyphomonadales</taxon>
        <taxon>Hyphomonadaceae</taxon>
        <taxon>Henriciella</taxon>
    </lineage>
</organism>
<dbReference type="RefSeq" id="WP_119454885.1">
    <property type="nucleotide sequence ID" value="NZ_QWGA01000008.1"/>
</dbReference>
<evidence type="ECO:0000256" key="5">
    <source>
        <dbReference type="ARBA" id="ARBA00022741"/>
    </source>
</evidence>
<dbReference type="GO" id="GO:0005524">
    <property type="term" value="F:ATP binding"/>
    <property type="evidence" value="ECO:0007669"/>
    <property type="project" value="UniProtKB-KW"/>
</dbReference>
<dbReference type="EC" id="2.7.13.3" evidence="2"/>
<reference evidence="9 10" key="1">
    <citation type="submission" date="2018-08" db="EMBL/GenBank/DDBJ databases">
        <title>Henriciella mobilis sp. nov., isolated from seawater.</title>
        <authorList>
            <person name="Cheng H."/>
            <person name="Wu Y.-H."/>
            <person name="Xu X.-W."/>
            <person name="Guo L.-L."/>
        </authorList>
    </citation>
    <scope>NUCLEOTIDE SEQUENCE [LARGE SCALE GENOMIC DNA]</scope>
    <source>
        <strain evidence="9 10">CCUG67844</strain>
    </source>
</reference>
<dbReference type="InterPro" id="IPR011495">
    <property type="entry name" value="Sig_transdc_His_kin_sub2_dim/P"/>
</dbReference>
<evidence type="ECO:0000313" key="9">
    <source>
        <dbReference type="EMBL" id="RIJ27508.1"/>
    </source>
</evidence>
<evidence type="ECO:0000256" key="2">
    <source>
        <dbReference type="ARBA" id="ARBA00012438"/>
    </source>
</evidence>
<proteinExistence type="predicted"/>
<comment type="catalytic activity">
    <reaction evidence="1">
        <text>ATP + protein L-histidine = ADP + protein N-phospho-L-histidine.</text>
        <dbReference type="EC" id="2.7.13.3"/>
    </reaction>
</comment>
<dbReference type="PANTHER" id="PTHR41523:SF8">
    <property type="entry name" value="ETHYLENE RESPONSE SENSOR PROTEIN"/>
    <property type="match status" value="1"/>
</dbReference>
<keyword evidence="5" id="KW-0547">Nucleotide-binding</keyword>
<keyword evidence="4" id="KW-0808">Transferase</keyword>
<dbReference type="Pfam" id="PF07568">
    <property type="entry name" value="HisKA_2"/>
    <property type="match status" value="1"/>
</dbReference>
<comment type="caution">
    <text evidence="9">The sequence shown here is derived from an EMBL/GenBank/DDBJ whole genome shotgun (WGS) entry which is preliminary data.</text>
</comment>
<dbReference type="AlphaFoldDB" id="A0A399R7Z2"/>
<keyword evidence="10" id="KW-1185">Reference proteome</keyword>
<keyword evidence="3" id="KW-0597">Phosphoprotein</keyword>
<name>A0A399R7Z2_9PROT</name>
<keyword evidence="7" id="KW-0067">ATP-binding</keyword>
<evidence type="ECO:0000256" key="7">
    <source>
        <dbReference type="ARBA" id="ARBA00022840"/>
    </source>
</evidence>